<dbReference type="PANTHER" id="PTHR33238:SF11">
    <property type="entry name" value="TRANSCRIPTIONAL REGULATOR MNTR"/>
    <property type="match status" value="1"/>
</dbReference>
<evidence type="ECO:0000256" key="2">
    <source>
        <dbReference type="ARBA" id="ARBA00007871"/>
    </source>
</evidence>
<evidence type="ECO:0000256" key="8">
    <source>
        <dbReference type="ARBA" id="ARBA00023159"/>
    </source>
</evidence>
<dbReference type="Gene3D" id="1.10.10.10">
    <property type="entry name" value="Winged helix-like DNA-binding domain superfamily/Winged helix DNA-binding domain"/>
    <property type="match status" value="1"/>
</dbReference>
<keyword evidence="6" id="KW-0805">Transcription regulation</keyword>
<dbReference type="InterPro" id="IPR036388">
    <property type="entry name" value="WH-like_DNA-bd_sf"/>
</dbReference>
<proteinExistence type="inferred from homology"/>
<organism evidence="13 14">
    <name type="scientific">Caproiciproducens galactitolivorans</name>
    <dbReference type="NCBI Taxonomy" id="642589"/>
    <lineage>
        <taxon>Bacteria</taxon>
        <taxon>Bacillati</taxon>
        <taxon>Bacillota</taxon>
        <taxon>Clostridia</taxon>
        <taxon>Eubacteriales</taxon>
        <taxon>Acutalibacteraceae</taxon>
        <taxon>Caproiciproducens</taxon>
    </lineage>
</organism>
<evidence type="ECO:0000256" key="4">
    <source>
        <dbReference type="ARBA" id="ARBA00022490"/>
    </source>
</evidence>
<dbReference type="EMBL" id="SRMQ01000003">
    <property type="protein sequence ID" value="TGJ76848.1"/>
    <property type="molecule type" value="Genomic_DNA"/>
</dbReference>
<dbReference type="InterPro" id="IPR050536">
    <property type="entry name" value="DtxR_MntR_Metal-Reg"/>
</dbReference>
<feature type="domain" description="HTH dtxR-type" evidence="12">
    <location>
        <begin position="30"/>
        <end position="91"/>
    </location>
</feature>
<dbReference type="InterPro" id="IPR022689">
    <property type="entry name" value="Iron_dep_repressor"/>
</dbReference>
<dbReference type="InterPro" id="IPR001367">
    <property type="entry name" value="Fe_dep_repressor"/>
</dbReference>
<dbReference type="Gene3D" id="1.10.60.10">
    <property type="entry name" value="Iron dependent repressor, metal binding and dimerisation domain"/>
    <property type="match status" value="1"/>
</dbReference>
<comment type="caution">
    <text evidence="13">The sequence shown here is derived from an EMBL/GenBank/DDBJ whole genome shotgun (WGS) entry which is preliminary data.</text>
</comment>
<dbReference type="PROSITE" id="PS50944">
    <property type="entry name" value="HTH_DTXR"/>
    <property type="match status" value="1"/>
</dbReference>
<comment type="subcellular location">
    <subcellularLocation>
        <location evidence="1">Cytoplasm</location>
    </subcellularLocation>
</comment>
<dbReference type="Proteomes" id="UP000297714">
    <property type="component" value="Unassembled WGS sequence"/>
</dbReference>
<evidence type="ECO:0000313" key="13">
    <source>
        <dbReference type="EMBL" id="TGJ76848.1"/>
    </source>
</evidence>
<dbReference type="Pfam" id="PF01325">
    <property type="entry name" value="Fe_dep_repress"/>
    <property type="match status" value="1"/>
</dbReference>
<dbReference type="AlphaFoldDB" id="A0A4Z0YA85"/>
<dbReference type="SUPFAM" id="SSF46785">
    <property type="entry name" value="Winged helix' DNA-binding domain"/>
    <property type="match status" value="1"/>
</dbReference>
<keyword evidence="5" id="KW-0678">Repressor</keyword>
<reference evidence="13 14" key="1">
    <citation type="submission" date="2019-04" db="EMBL/GenBank/DDBJ databases">
        <authorList>
            <person name="Poehlein A."/>
            <person name="Bengelsdorf F.R."/>
            <person name="Duerre P."/>
            <person name="Daniel R."/>
        </authorList>
    </citation>
    <scope>NUCLEOTIDE SEQUENCE [LARGE SCALE GENOMIC DNA]</scope>
    <source>
        <strain evidence="13 14">BS-1</strain>
    </source>
</reference>
<evidence type="ECO:0000256" key="11">
    <source>
        <dbReference type="ARBA" id="ARBA00032593"/>
    </source>
</evidence>
<evidence type="ECO:0000259" key="12">
    <source>
        <dbReference type="PROSITE" id="PS50944"/>
    </source>
</evidence>
<dbReference type="Pfam" id="PF02742">
    <property type="entry name" value="Fe_dep_repr_C"/>
    <property type="match status" value="1"/>
</dbReference>
<evidence type="ECO:0000256" key="5">
    <source>
        <dbReference type="ARBA" id="ARBA00022491"/>
    </source>
</evidence>
<name>A0A4Z0YA85_9FIRM</name>
<keyword evidence="7" id="KW-0238">DNA-binding</keyword>
<dbReference type="OrthoDB" id="9791355at2"/>
<comment type="subunit">
    <text evidence="3">Homodimer.</text>
</comment>
<dbReference type="GO" id="GO:0046983">
    <property type="term" value="F:protein dimerization activity"/>
    <property type="evidence" value="ECO:0007669"/>
    <property type="project" value="InterPro"/>
</dbReference>
<accession>A0A4Z0YA85</accession>
<dbReference type="InterPro" id="IPR036421">
    <property type="entry name" value="Fe_dep_repressor_sf"/>
</dbReference>
<keyword evidence="4" id="KW-0963">Cytoplasm</keyword>
<sequence length="166" mass="19396">MIKSFGKVDAAVRSNFYTFNGYMKKDEDALTASMEDYLEMIYRLSYETGFTRIHILSQALNVQPSSATKMVQNLAQIGMVKYERYGFIMLEEKGKKTGAWLLKRHTILEDFARIIGVGDSFLLEETEKTEHMFSKETILCFADFVEFMRRNPDILERYKAFKSSRF</sequence>
<dbReference type="InterPro" id="IPR036390">
    <property type="entry name" value="WH_DNA-bd_sf"/>
</dbReference>
<evidence type="ECO:0000256" key="6">
    <source>
        <dbReference type="ARBA" id="ARBA00023015"/>
    </source>
</evidence>
<keyword evidence="14" id="KW-1185">Reference proteome</keyword>
<evidence type="ECO:0000256" key="10">
    <source>
        <dbReference type="ARBA" id="ARBA00023211"/>
    </source>
</evidence>
<evidence type="ECO:0000256" key="3">
    <source>
        <dbReference type="ARBA" id="ARBA00011738"/>
    </source>
</evidence>
<protein>
    <recommendedName>
        <fullName evidence="11">Manganese transport regulator</fullName>
    </recommendedName>
</protein>
<evidence type="ECO:0000256" key="1">
    <source>
        <dbReference type="ARBA" id="ARBA00004496"/>
    </source>
</evidence>
<gene>
    <name evidence="13" type="primary">mntR_1</name>
    <name evidence="13" type="ORF">CAGA_09180</name>
</gene>
<dbReference type="GO" id="GO:0003677">
    <property type="term" value="F:DNA binding"/>
    <property type="evidence" value="ECO:0007669"/>
    <property type="project" value="UniProtKB-KW"/>
</dbReference>
<dbReference type="SMART" id="SM00529">
    <property type="entry name" value="HTH_DTXR"/>
    <property type="match status" value="1"/>
</dbReference>
<dbReference type="GO" id="GO:0005737">
    <property type="term" value="C:cytoplasm"/>
    <property type="evidence" value="ECO:0007669"/>
    <property type="project" value="UniProtKB-SubCell"/>
</dbReference>
<comment type="similarity">
    <text evidence="2">Belongs to the DtxR/MntR family.</text>
</comment>
<dbReference type="PANTHER" id="PTHR33238">
    <property type="entry name" value="IRON (METAL) DEPENDENT REPRESSOR, DTXR FAMILY"/>
    <property type="match status" value="1"/>
</dbReference>
<keyword evidence="10" id="KW-0464">Manganese</keyword>
<keyword evidence="8" id="KW-0010">Activator</keyword>
<dbReference type="SUPFAM" id="SSF47979">
    <property type="entry name" value="Iron-dependent repressor protein, dimerization domain"/>
    <property type="match status" value="1"/>
</dbReference>
<evidence type="ECO:0000256" key="9">
    <source>
        <dbReference type="ARBA" id="ARBA00023163"/>
    </source>
</evidence>
<dbReference type="RefSeq" id="WP_135658251.1">
    <property type="nucleotide sequence ID" value="NZ_JAJUFJ010000007.1"/>
</dbReference>
<dbReference type="GO" id="GO:0046914">
    <property type="term" value="F:transition metal ion binding"/>
    <property type="evidence" value="ECO:0007669"/>
    <property type="project" value="InterPro"/>
</dbReference>
<evidence type="ECO:0000313" key="14">
    <source>
        <dbReference type="Proteomes" id="UP000297714"/>
    </source>
</evidence>
<dbReference type="InterPro" id="IPR022687">
    <property type="entry name" value="HTH_DTXR"/>
</dbReference>
<evidence type="ECO:0000256" key="7">
    <source>
        <dbReference type="ARBA" id="ARBA00023125"/>
    </source>
</evidence>
<keyword evidence="9" id="KW-0804">Transcription</keyword>
<dbReference type="GO" id="GO:0003700">
    <property type="term" value="F:DNA-binding transcription factor activity"/>
    <property type="evidence" value="ECO:0007669"/>
    <property type="project" value="InterPro"/>
</dbReference>